<evidence type="ECO:0000313" key="2">
    <source>
        <dbReference type="Proteomes" id="UP001176941"/>
    </source>
</evidence>
<accession>A0ABN8YAR9</accession>
<dbReference type="EMBL" id="OX459952">
    <property type="protein sequence ID" value="CAI9157533.1"/>
    <property type="molecule type" value="Genomic_DNA"/>
</dbReference>
<protein>
    <submittedName>
        <fullName evidence="1">Uncharacterized protein</fullName>
    </submittedName>
</protein>
<organism evidence="1 2">
    <name type="scientific">Rangifer tarandus platyrhynchus</name>
    <name type="common">Svalbard reindeer</name>
    <dbReference type="NCBI Taxonomy" id="3082113"/>
    <lineage>
        <taxon>Eukaryota</taxon>
        <taxon>Metazoa</taxon>
        <taxon>Chordata</taxon>
        <taxon>Craniata</taxon>
        <taxon>Vertebrata</taxon>
        <taxon>Euteleostomi</taxon>
        <taxon>Mammalia</taxon>
        <taxon>Eutheria</taxon>
        <taxon>Laurasiatheria</taxon>
        <taxon>Artiodactyla</taxon>
        <taxon>Ruminantia</taxon>
        <taxon>Pecora</taxon>
        <taxon>Cervidae</taxon>
        <taxon>Odocoileinae</taxon>
        <taxon>Rangifer</taxon>
    </lineage>
</organism>
<evidence type="ECO:0000313" key="1">
    <source>
        <dbReference type="EMBL" id="CAI9157533.1"/>
    </source>
</evidence>
<reference evidence="1" key="1">
    <citation type="submission" date="2023-04" db="EMBL/GenBank/DDBJ databases">
        <authorList>
            <consortium name="ELIXIR-Norway"/>
        </authorList>
    </citation>
    <scope>NUCLEOTIDE SEQUENCE [LARGE SCALE GENOMIC DNA]</scope>
</reference>
<proteinExistence type="predicted"/>
<name>A0ABN8YAR9_RANTA</name>
<dbReference type="Proteomes" id="UP001176941">
    <property type="component" value="Chromosome 16"/>
</dbReference>
<gene>
    <name evidence="1" type="ORF">MRATA1EN1_LOCUS6495</name>
</gene>
<sequence>MIIQCGSTVKLCESEGFSQANLRGKMYRLQATSVFGNLKGTSTENFEFHITVCLPSDSFLFTDIFLNIFKCDGVLKSNCKYFNVHLHQIILISGHSHFVFLQKLRMKFHMYINFRTLQTVARSWRELKMFVF</sequence>
<keyword evidence="2" id="KW-1185">Reference proteome</keyword>